<feature type="active site" evidence="8">
    <location>
        <position position="318"/>
    </location>
</feature>
<evidence type="ECO:0000256" key="1">
    <source>
        <dbReference type="ARBA" id="ARBA00005968"/>
    </source>
</evidence>
<dbReference type="Gene3D" id="2.60.40.10">
    <property type="entry name" value="Immunoglobulins"/>
    <property type="match status" value="3"/>
</dbReference>
<sequence>MGQCFSRQRHKREYFSINRADKSDIVLPKPATSDLASQPLLDGALAVAELDLCVRTNGADHCTAVYQRGLRRRALVVRRGQPFHICVRFNRKYTEERDHISLIFTVDAADVPSVGHGTLEAVPVTPEDEAPTGAWHAHIAENEGDKITLRVTSSASSIVGKWRLEVDTRTGDHSLNYSHPTLVYMLFNPWCSEDAVYLPEPAERREYVESDAGLLYRGSHSRPRPCPWSYGQYEADVLDCSLAVVGRAICNRLADRADPVLVVRAVSAMVNHCDEDGVLVGNWSGEYAGGTAPTRWQGSVQILQQYHRTGRPVKFGQCWVFAGVSTTVCRALGIPCRPVTNYSSAHDTHGSLTIDVFYDSEGEPIERLNRDSTWNFHVWNEAWMLRPDLESAASRVSYDGWQAFDATPQEISEGRYACGPCALQAVRNGEVKRAFDVGFVFAEVNADRVFWKYSGPRQPLKLLLTERADVGKAVVTKALGEWTHEDLTSKYKHDEETDVERRTMLNALRETGHVFSRFYLNEELEDIHCDFALNDDIVIGQTFHVTLRVENRSEDRPYTVSAHLRVDTQLYTGRTGQFVKKNNYRFQVEPGNEEEISMPVSYDEYYDQLVDQSAFRIAAIVGVVDTDYEYFASDDFRVRKPDIRIELDGHPSVGAELRVIAEFNNPLPTRLTRGRFLLEGGGLTEPVKIKVNKTVGPYEPVRAVATIVPWSAGEHLLAAKFYSKQLNDVDGFLRILVKPRLENTGSILEDGSTELGRM</sequence>
<dbReference type="Pfam" id="PF00927">
    <property type="entry name" value="Transglut_C"/>
    <property type="match status" value="2"/>
</dbReference>
<dbReference type="AlphaFoldDB" id="A0A6A4W5K7"/>
<evidence type="ECO:0000313" key="12">
    <source>
        <dbReference type="Proteomes" id="UP000440578"/>
    </source>
</evidence>
<dbReference type="PANTHER" id="PTHR11590">
    <property type="entry name" value="PROTEIN-GLUTAMINE GAMMA-GLUTAMYLTRANSFERASE"/>
    <property type="match status" value="1"/>
</dbReference>
<keyword evidence="12" id="KW-1185">Reference proteome</keyword>
<dbReference type="GO" id="GO:0046872">
    <property type="term" value="F:metal ion binding"/>
    <property type="evidence" value="ECO:0007669"/>
    <property type="project" value="UniProtKB-KW"/>
</dbReference>
<evidence type="ECO:0000256" key="6">
    <source>
        <dbReference type="ARBA" id="ARBA00024222"/>
    </source>
</evidence>
<comment type="caution">
    <text evidence="11">The sequence shown here is derived from an EMBL/GenBank/DDBJ whole genome shotgun (WGS) entry which is preliminary data.</text>
</comment>
<keyword evidence="3 9" id="KW-0479">Metal-binding</keyword>
<dbReference type="InterPro" id="IPR013783">
    <property type="entry name" value="Ig-like_fold"/>
</dbReference>
<dbReference type="InterPro" id="IPR014756">
    <property type="entry name" value="Ig_E-set"/>
</dbReference>
<dbReference type="PANTHER" id="PTHR11590:SF69">
    <property type="entry name" value="RE08173P"/>
    <property type="match status" value="1"/>
</dbReference>
<evidence type="ECO:0000256" key="9">
    <source>
        <dbReference type="PIRSR" id="PIRSR000459-2"/>
    </source>
</evidence>
<evidence type="ECO:0000256" key="5">
    <source>
        <dbReference type="ARBA" id="ARBA00023315"/>
    </source>
</evidence>
<evidence type="ECO:0000313" key="11">
    <source>
        <dbReference type="EMBL" id="KAF0303147.1"/>
    </source>
</evidence>
<keyword evidence="5" id="KW-0012">Acyltransferase</keyword>
<dbReference type="EC" id="2.3.2.13" evidence="6"/>
<name>A0A6A4W5K7_AMPAM</name>
<dbReference type="Gene3D" id="3.90.260.10">
    <property type="entry name" value="Transglutaminase-like"/>
    <property type="match status" value="1"/>
</dbReference>
<dbReference type="InterPro" id="IPR013808">
    <property type="entry name" value="Transglutaminase_AS"/>
</dbReference>
<dbReference type="InterPro" id="IPR038765">
    <property type="entry name" value="Papain-like_cys_pep_sf"/>
</dbReference>
<evidence type="ECO:0000256" key="7">
    <source>
        <dbReference type="ARBA" id="ARBA00051843"/>
    </source>
</evidence>
<proteinExistence type="inferred from homology"/>
<dbReference type="FunFam" id="3.90.260.10:FF:000001">
    <property type="entry name" value="Protein-glutamine gamma-glutamyltransferase 2"/>
    <property type="match status" value="1"/>
</dbReference>
<gene>
    <name evidence="11" type="primary">ANNU</name>
    <name evidence="11" type="ORF">FJT64_024860</name>
</gene>
<feature type="binding site" evidence="9">
    <location>
        <position position="495"/>
    </location>
    <ligand>
        <name>Ca(2+)</name>
        <dbReference type="ChEBI" id="CHEBI:29108"/>
    </ligand>
</feature>
<dbReference type="Proteomes" id="UP000440578">
    <property type="component" value="Unassembled WGS sequence"/>
</dbReference>
<dbReference type="FunFam" id="2.60.40.10:FF:000171">
    <property type="entry name" value="protein-glutamine gamma-glutamyltransferase 6"/>
    <property type="match status" value="1"/>
</dbReference>
<organism evidence="11 12">
    <name type="scientific">Amphibalanus amphitrite</name>
    <name type="common">Striped barnacle</name>
    <name type="synonym">Balanus amphitrite</name>
    <dbReference type="NCBI Taxonomy" id="1232801"/>
    <lineage>
        <taxon>Eukaryota</taxon>
        <taxon>Metazoa</taxon>
        <taxon>Ecdysozoa</taxon>
        <taxon>Arthropoda</taxon>
        <taxon>Crustacea</taxon>
        <taxon>Multicrustacea</taxon>
        <taxon>Cirripedia</taxon>
        <taxon>Thoracica</taxon>
        <taxon>Thoracicalcarea</taxon>
        <taxon>Balanomorpha</taxon>
        <taxon>Balanoidea</taxon>
        <taxon>Balanidae</taxon>
        <taxon>Amphibalaninae</taxon>
        <taxon>Amphibalanus</taxon>
    </lineage>
</organism>
<dbReference type="Pfam" id="PF01841">
    <property type="entry name" value="Transglut_core"/>
    <property type="match status" value="1"/>
</dbReference>
<dbReference type="PROSITE" id="PS00547">
    <property type="entry name" value="TRANSGLUTAMINASES"/>
    <property type="match status" value="1"/>
</dbReference>
<evidence type="ECO:0000256" key="8">
    <source>
        <dbReference type="PIRSR" id="PIRSR000459-1"/>
    </source>
</evidence>
<dbReference type="InterPro" id="IPR036238">
    <property type="entry name" value="Transglutaminase_C_sf"/>
</dbReference>
<dbReference type="InterPro" id="IPR036985">
    <property type="entry name" value="Transglutaminase-like_sf"/>
</dbReference>
<comment type="cofactor">
    <cofactor evidence="9">
        <name>Ca(2+)</name>
        <dbReference type="ChEBI" id="CHEBI:29108"/>
    </cofactor>
    <text evidence="9">Binds 1 Ca(2+) ion per subunit.</text>
</comment>
<dbReference type="InterPro" id="IPR008958">
    <property type="entry name" value="Transglutaminase_C"/>
</dbReference>
<dbReference type="InterPro" id="IPR023608">
    <property type="entry name" value="Transglutaminase_animal"/>
</dbReference>
<feature type="active site" evidence="8">
    <location>
        <position position="377"/>
    </location>
</feature>
<feature type="binding site" evidence="9">
    <location>
        <position position="445"/>
    </location>
    <ligand>
        <name>Ca(2+)</name>
        <dbReference type="ChEBI" id="CHEBI:29108"/>
    </ligand>
</feature>
<dbReference type="InterPro" id="IPR001102">
    <property type="entry name" value="Transglutaminase_N"/>
</dbReference>
<feature type="binding site" evidence="9">
    <location>
        <position position="447"/>
    </location>
    <ligand>
        <name>Ca(2+)</name>
        <dbReference type="ChEBI" id="CHEBI:29108"/>
    </ligand>
</feature>
<dbReference type="Pfam" id="PF00868">
    <property type="entry name" value="Transglut_N"/>
    <property type="match status" value="1"/>
</dbReference>
<evidence type="ECO:0000256" key="3">
    <source>
        <dbReference type="ARBA" id="ARBA00022723"/>
    </source>
</evidence>
<feature type="domain" description="Transglutaminase-like" evidence="10">
    <location>
        <begin position="310"/>
        <end position="408"/>
    </location>
</feature>
<dbReference type="EMBL" id="VIIS01000970">
    <property type="protein sequence ID" value="KAF0303147.1"/>
    <property type="molecule type" value="Genomic_DNA"/>
</dbReference>
<dbReference type="OrthoDB" id="437511at2759"/>
<evidence type="ECO:0000256" key="2">
    <source>
        <dbReference type="ARBA" id="ARBA00022679"/>
    </source>
</evidence>
<dbReference type="SUPFAM" id="SSF49309">
    <property type="entry name" value="Transglutaminase, two C-terminal domains"/>
    <property type="match status" value="2"/>
</dbReference>
<feature type="binding site" evidence="9">
    <location>
        <position position="500"/>
    </location>
    <ligand>
        <name>Ca(2+)</name>
        <dbReference type="ChEBI" id="CHEBI:29108"/>
    </ligand>
</feature>
<dbReference type="FunFam" id="2.60.40.10:FF:000090">
    <property type="entry name" value="Protein-glutamine gamma-glutamyltransferase 2"/>
    <property type="match status" value="1"/>
</dbReference>
<evidence type="ECO:0000256" key="4">
    <source>
        <dbReference type="ARBA" id="ARBA00022837"/>
    </source>
</evidence>
<dbReference type="SUPFAM" id="SSF54001">
    <property type="entry name" value="Cysteine proteinases"/>
    <property type="match status" value="1"/>
</dbReference>
<dbReference type="PIRSF" id="PIRSF000459">
    <property type="entry name" value="TGM_EBP42"/>
    <property type="match status" value="1"/>
</dbReference>
<accession>A0A6A4W5K7</accession>
<comment type="catalytic activity">
    <reaction evidence="7">
        <text>L-glutaminyl-[protein] + L-lysyl-[protein] = [protein]-L-lysyl-N(6)-5-L-glutamyl-[protein] + NH4(+)</text>
        <dbReference type="Rhea" id="RHEA:54816"/>
        <dbReference type="Rhea" id="RHEA-COMP:9752"/>
        <dbReference type="Rhea" id="RHEA-COMP:10207"/>
        <dbReference type="Rhea" id="RHEA-COMP:14005"/>
        <dbReference type="ChEBI" id="CHEBI:28938"/>
        <dbReference type="ChEBI" id="CHEBI:29969"/>
        <dbReference type="ChEBI" id="CHEBI:30011"/>
        <dbReference type="ChEBI" id="CHEBI:138370"/>
        <dbReference type="EC" id="2.3.2.13"/>
    </reaction>
</comment>
<evidence type="ECO:0000259" key="10">
    <source>
        <dbReference type="SMART" id="SM00460"/>
    </source>
</evidence>
<keyword evidence="4 9" id="KW-0106">Calcium</keyword>
<reference evidence="11 12" key="1">
    <citation type="submission" date="2019-07" db="EMBL/GenBank/DDBJ databases">
        <title>Draft genome assembly of a fouling barnacle, Amphibalanus amphitrite (Darwin, 1854): The first reference genome for Thecostraca.</title>
        <authorList>
            <person name="Kim W."/>
        </authorList>
    </citation>
    <scope>NUCLEOTIDE SEQUENCE [LARGE SCALE GENOMIC DNA]</scope>
    <source>
        <strain evidence="11">SNU_AA5</strain>
        <tissue evidence="11">Soma without cirri and trophi</tissue>
    </source>
</reference>
<keyword evidence="2" id="KW-0808">Transferase</keyword>
<comment type="similarity">
    <text evidence="1">Belongs to the transglutaminase superfamily. Transglutaminase family.</text>
</comment>
<feature type="active site" evidence="8">
    <location>
        <position position="405"/>
    </location>
</feature>
<dbReference type="GO" id="GO:0003810">
    <property type="term" value="F:protein-glutamine gamma-glutamyltransferase activity"/>
    <property type="evidence" value="ECO:0007669"/>
    <property type="project" value="UniProtKB-EC"/>
</dbReference>
<dbReference type="InterPro" id="IPR002931">
    <property type="entry name" value="Transglutaminase-like"/>
</dbReference>
<protein>
    <recommendedName>
        <fullName evidence="6">protein-glutamine gamma-glutamyltransferase</fullName>
        <ecNumber evidence="6">2.3.2.13</ecNumber>
    </recommendedName>
</protein>
<dbReference type="SUPFAM" id="SSF81296">
    <property type="entry name" value="E set domains"/>
    <property type="match status" value="1"/>
</dbReference>
<dbReference type="SMART" id="SM00460">
    <property type="entry name" value="TGc"/>
    <property type="match status" value="1"/>
</dbReference>
<dbReference type="InterPro" id="IPR050779">
    <property type="entry name" value="Transglutaminase"/>
</dbReference>